<sequence>MVTPAMDIYSFGMCALETAALEIQGNGDSGSHVTEEHIVRTVESLEEPRQKDFIYRCINKDPAKRPTARELLFHPLLFEVHSLKLLAAHTLVNTTANISETITDEVVCGAGGAGGAGGALAWCVRAGQRCELAARDLQPHAEKLEKFVEDVK</sequence>
<dbReference type="PANTHER" id="PTHR13902">
    <property type="entry name" value="SERINE/THREONINE-PROTEIN KINASE WNK WITH NO LYSINE -RELATED"/>
    <property type="match status" value="1"/>
</dbReference>
<keyword evidence="3" id="KW-1185">Reference proteome</keyword>
<organism evidence="2 3">
    <name type="scientific">Papilio xuthus</name>
    <name type="common">Asian swallowtail butterfly</name>
    <dbReference type="NCBI Taxonomy" id="66420"/>
    <lineage>
        <taxon>Eukaryota</taxon>
        <taxon>Metazoa</taxon>
        <taxon>Ecdysozoa</taxon>
        <taxon>Arthropoda</taxon>
        <taxon>Hexapoda</taxon>
        <taxon>Insecta</taxon>
        <taxon>Pterygota</taxon>
        <taxon>Neoptera</taxon>
        <taxon>Endopterygota</taxon>
        <taxon>Lepidoptera</taxon>
        <taxon>Glossata</taxon>
        <taxon>Ditrysia</taxon>
        <taxon>Papilionoidea</taxon>
        <taxon>Papilionidae</taxon>
        <taxon>Papilioninae</taxon>
        <taxon>Papilio</taxon>
    </lineage>
</organism>
<evidence type="ECO:0000259" key="1">
    <source>
        <dbReference type="PROSITE" id="PS50011"/>
    </source>
</evidence>
<reference evidence="2 3" key="1">
    <citation type="journal article" date="2015" name="Nat. Commun.">
        <title>Outbred genome sequencing and CRISPR/Cas9 gene editing in butterflies.</title>
        <authorList>
            <person name="Li X."/>
            <person name="Fan D."/>
            <person name="Zhang W."/>
            <person name="Liu G."/>
            <person name="Zhang L."/>
            <person name="Zhao L."/>
            <person name="Fang X."/>
            <person name="Chen L."/>
            <person name="Dong Y."/>
            <person name="Chen Y."/>
            <person name="Ding Y."/>
            <person name="Zhao R."/>
            <person name="Feng M."/>
            <person name="Zhu Y."/>
            <person name="Feng Y."/>
            <person name="Jiang X."/>
            <person name="Zhu D."/>
            <person name="Xiang H."/>
            <person name="Feng X."/>
            <person name="Li S."/>
            <person name="Wang J."/>
            <person name="Zhang G."/>
            <person name="Kronforst M.R."/>
            <person name="Wang W."/>
        </authorList>
    </citation>
    <scope>NUCLEOTIDE SEQUENCE [LARGE SCALE GENOMIC DNA]</scope>
    <source>
        <strain evidence="2">Ya'a_city_454_Px</strain>
        <tissue evidence="2">Whole body</tissue>
    </source>
</reference>
<evidence type="ECO:0000313" key="3">
    <source>
        <dbReference type="Proteomes" id="UP000053268"/>
    </source>
</evidence>
<dbReference type="GO" id="GO:0005524">
    <property type="term" value="F:ATP binding"/>
    <property type="evidence" value="ECO:0007669"/>
    <property type="project" value="InterPro"/>
</dbReference>
<dbReference type="Proteomes" id="UP000053268">
    <property type="component" value="Unassembled WGS sequence"/>
</dbReference>
<evidence type="ECO:0000313" key="2">
    <source>
        <dbReference type="EMBL" id="KPJ04959.1"/>
    </source>
</evidence>
<keyword evidence="2" id="KW-0675">Receptor</keyword>
<dbReference type="SUPFAM" id="SSF56112">
    <property type="entry name" value="Protein kinase-like (PK-like)"/>
    <property type="match status" value="1"/>
</dbReference>
<feature type="domain" description="Protein kinase" evidence="1">
    <location>
        <begin position="1"/>
        <end position="77"/>
    </location>
</feature>
<dbReference type="InterPro" id="IPR011009">
    <property type="entry name" value="Kinase-like_dom_sf"/>
</dbReference>
<protein>
    <submittedName>
        <fullName evidence="2">Nuclear receptor-binding protein</fullName>
    </submittedName>
</protein>
<gene>
    <name evidence="2" type="ORF">RR46_04075</name>
</gene>
<dbReference type="GO" id="GO:0004672">
    <property type="term" value="F:protein kinase activity"/>
    <property type="evidence" value="ECO:0007669"/>
    <property type="project" value="InterPro"/>
</dbReference>
<dbReference type="Gene3D" id="1.10.510.10">
    <property type="entry name" value="Transferase(Phosphotransferase) domain 1"/>
    <property type="match status" value="1"/>
</dbReference>
<proteinExistence type="predicted"/>
<dbReference type="PROSITE" id="PS50011">
    <property type="entry name" value="PROTEIN_KINASE_DOM"/>
    <property type="match status" value="1"/>
</dbReference>
<dbReference type="InterPro" id="IPR000719">
    <property type="entry name" value="Prot_kinase_dom"/>
</dbReference>
<dbReference type="STRING" id="66420.A0A194QHT8"/>
<name>A0A194QHT8_PAPXU</name>
<dbReference type="InterPro" id="IPR050588">
    <property type="entry name" value="WNK_Ser-Thr_kinase"/>
</dbReference>
<dbReference type="EMBL" id="KQ458793">
    <property type="protein sequence ID" value="KPJ04959.1"/>
    <property type="molecule type" value="Genomic_DNA"/>
</dbReference>
<accession>A0A194QHT8</accession>
<dbReference type="AlphaFoldDB" id="A0A194QHT8"/>